<dbReference type="AlphaFoldDB" id="A0A080M7P8"/>
<dbReference type="AntiFam" id="ANF00149">
    <property type="entry name" value="Shadow ORF (opposite cshA)"/>
</dbReference>
<accession>A0A080M7P8</accession>
<comment type="caution">
    <text evidence="1">The sequence shown here is derived from an EMBL/GenBank/DDBJ whole genome shotgun (WGS) entry which is preliminary data.</text>
</comment>
<gene>
    <name evidence="1" type="ORF">AW09_001654</name>
</gene>
<name>A0A080M7P8_9PROT</name>
<organism evidence="1 2">
    <name type="scientific">Candidatus Accumulibacter phosphatis</name>
    <dbReference type="NCBI Taxonomy" id="327160"/>
    <lineage>
        <taxon>Bacteria</taxon>
        <taxon>Pseudomonadati</taxon>
        <taxon>Pseudomonadota</taxon>
        <taxon>Betaproteobacteria</taxon>
        <taxon>Candidatus Accumulibacter</taxon>
    </lineage>
</organism>
<proteinExistence type="predicted"/>
<evidence type="ECO:0000313" key="2">
    <source>
        <dbReference type="Proteomes" id="UP000020077"/>
    </source>
</evidence>
<dbReference type="EMBL" id="JDVG02000285">
    <property type="protein sequence ID" value="KFB73109.1"/>
    <property type="molecule type" value="Genomic_DNA"/>
</dbReference>
<dbReference type="Proteomes" id="UP000020077">
    <property type="component" value="Unassembled WGS sequence"/>
</dbReference>
<evidence type="ECO:0000313" key="1">
    <source>
        <dbReference type="EMBL" id="KFB73109.1"/>
    </source>
</evidence>
<protein>
    <submittedName>
        <fullName evidence="1">Uncharacterized protein</fullName>
    </submittedName>
</protein>
<sequence length="282" mass="32282">MDRVGGNPGLLQFAGEPVGFDLGAGEHQHLIEIGRLQEFDQQRTLGLGSHRVDAVGDRLRHGVAFGHFDQHRRLQHAVGQFLDLFRERRREQQALPLPGQQVDDARDVGDEAHVEHTIRLVEHERLHACEIQAFLLEEIEKTAGGGHQHLDPAADLGNLRLDVDATENARTPDRHMLAVGFYRLVHLDREFASWRQHQHPYRVARGRRTRAGEGKNTLEQRQRESGRFAGTRLCPTHQVATRKNDRYRLCLDRRWLGVALVGKGSQEIRRQAEFIKTHPRNL</sequence>
<reference evidence="1 2" key="1">
    <citation type="submission" date="2014-02" db="EMBL/GenBank/DDBJ databases">
        <title>Expanding our view of genomic diversity in Candidatus Accumulibacter clades.</title>
        <authorList>
            <person name="Skennerton C.T."/>
            <person name="Barr J.J."/>
            <person name="Slater F.R."/>
            <person name="Bond P.L."/>
            <person name="Tyson G.W."/>
        </authorList>
    </citation>
    <scope>NUCLEOTIDE SEQUENCE [LARGE SCALE GENOMIC DNA]</scope>
    <source>
        <strain evidence="2">BA-91</strain>
    </source>
</reference>